<keyword evidence="3" id="KW-1185">Reference proteome</keyword>
<dbReference type="RefSeq" id="WP_341398562.1">
    <property type="nucleotide sequence ID" value="NZ_JBBUTI010000005.1"/>
</dbReference>
<organism evidence="2 3">
    <name type="scientific">Ideonella margarita</name>
    <dbReference type="NCBI Taxonomy" id="2984191"/>
    <lineage>
        <taxon>Bacteria</taxon>
        <taxon>Pseudomonadati</taxon>
        <taxon>Pseudomonadota</taxon>
        <taxon>Betaproteobacteria</taxon>
        <taxon>Burkholderiales</taxon>
        <taxon>Sphaerotilaceae</taxon>
        <taxon>Ideonella</taxon>
    </lineage>
</organism>
<dbReference type="EMBL" id="JBBUTI010000005">
    <property type="protein sequence ID" value="MEK8046274.1"/>
    <property type="molecule type" value="Genomic_DNA"/>
</dbReference>
<dbReference type="InterPro" id="IPR036444">
    <property type="entry name" value="PLipase_A2_dom_sf"/>
</dbReference>
<accession>A0ABU9C342</accession>
<dbReference type="SUPFAM" id="SSF48619">
    <property type="entry name" value="Phospholipase A2, PLA2"/>
    <property type="match status" value="1"/>
</dbReference>
<reference evidence="2 3" key="1">
    <citation type="submission" date="2024-04" db="EMBL/GenBank/DDBJ databases">
        <title>Novel species of the genus Ideonella isolated from streams.</title>
        <authorList>
            <person name="Lu H."/>
        </authorList>
    </citation>
    <scope>NUCLEOTIDE SEQUENCE [LARGE SCALE GENOMIC DNA]</scope>
    <source>
        <strain evidence="2 3">LYT19W</strain>
    </source>
</reference>
<feature type="chain" id="PRO_5046788109" evidence="1">
    <location>
        <begin position="21"/>
        <end position="153"/>
    </location>
</feature>
<evidence type="ECO:0000313" key="3">
    <source>
        <dbReference type="Proteomes" id="UP001379945"/>
    </source>
</evidence>
<proteinExistence type="predicted"/>
<name>A0ABU9C342_9BURK</name>
<dbReference type="Proteomes" id="UP001379945">
    <property type="component" value="Unassembled WGS sequence"/>
</dbReference>
<sequence>MAAAVAVLALLQGCAAPSTGATTIADFTTDGCSLFLDRALGGGKDWCRCCAEHDLAYWRGGTQQQRAQADEALRACVRERADSPALATMMLLGVRAGGGPQWPTSFRWGYGWDYGRFFTPLTAAEAEQAAQKEQSFRARFPDLQCPAAEAERR</sequence>
<feature type="signal peptide" evidence="1">
    <location>
        <begin position="1"/>
        <end position="20"/>
    </location>
</feature>
<dbReference type="Gene3D" id="1.20.90.10">
    <property type="entry name" value="Phospholipase A2 domain"/>
    <property type="match status" value="1"/>
</dbReference>
<comment type="caution">
    <text evidence="2">The sequence shown here is derived from an EMBL/GenBank/DDBJ whole genome shotgun (WGS) entry which is preliminary data.</text>
</comment>
<gene>
    <name evidence="2" type="ORF">AACH00_07970</name>
</gene>
<keyword evidence="1" id="KW-0732">Signal</keyword>
<evidence type="ECO:0000313" key="2">
    <source>
        <dbReference type="EMBL" id="MEK8046274.1"/>
    </source>
</evidence>
<evidence type="ECO:0000256" key="1">
    <source>
        <dbReference type="SAM" id="SignalP"/>
    </source>
</evidence>
<protein>
    <submittedName>
        <fullName evidence="2">Uncharacterized protein</fullName>
    </submittedName>
</protein>